<dbReference type="EMBL" id="JAERQV010000003">
    <property type="protein sequence ID" value="MBS8123300.1"/>
    <property type="molecule type" value="Genomic_DNA"/>
</dbReference>
<dbReference type="AlphaFoldDB" id="A0A8T5CXH9"/>
<dbReference type="EMBL" id="JAERQW010000003">
    <property type="protein sequence ID" value="MBS8127168.1"/>
    <property type="molecule type" value="Genomic_DNA"/>
</dbReference>
<accession>A0A8T5CXH9</accession>
<evidence type="ECO:0000313" key="3">
    <source>
        <dbReference type="EMBL" id="MBS8131034.1"/>
    </source>
</evidence>
<dbReference type="Proteomes" id="UP000678484">
    <property type="component" value="Unassembled WGS sequence"/>
</dbReference>
<comment type="caution">
    <text evidence="3">The sequence shown here is derived from an EMBL/GenBank/DDBJ whole genome shotgun (WGS) entry which is preliminary data.</text>
</comment>
<proteinExistence type="predicted"/>
<dbReference type="RefSeq" id="WP_161606679.1">
    <property type="nucleotide sequence ID" value="NZ_JAERQU010000003.1"/>
</dbReference>
<dbReference type="Proteomes" id="UP000679789">
    <property type="component" value="Unassembled WGS sequence"/>
</dbReference>
<gene>
    <name evidence="3" type="ORF">JK352_03775</name>
    <name evidence="2" type="ORF">JK353_03775</name>
    <name evidence="1" type="ORF">JK354_03775</name>
</gene>
<evidence type="ECO:0000313" key="2">
    <source>
        <dbReference type="EMBL" id="MBS8127168.1"/>
    </source>
</evidence>
<dbReference type="GeneID" id="55575200"/>
<sequence>MGDSGVAGVSESTVCGCVSGVGFGPSAVESGASACALITETYAGGPGEPEG</sequence>
<name>A0A8T5CXH9_HALVO</name>
<organism evidence="3 4">
    <name type="scientific">Haloferax volcanii</name>
    <name type="common">Halobacterium volcanii</name>
    <dbReference type="NCBI Taxonomy" id="2246"/>
    <lineage>
        <taxon>Archaea</taxon>
        <taxon>Methanobacteriati</taxon>
        <taxon>Methanobacteriota</taxon>
        <taxon>Stenosarchaea group</taxon>
        <taxon>Halobacteria</taxon>
        <taxon>Halobacteriales</taxon>
        <taxon>Haloferacaceae</taxon>
        <taxon>Haloferax</taxon>
    </lineage>
</organism>
<evidence type="ECO:0000313" key="1">
    <source>
        <dbReference type="EMBL" id="MBS8123300.1"/>
    </source>
</evidence>
<dbReference type="EMBL" id="JAERQX010000003">
    <property type="protein sequence ID" value="MBS8131034.1"/>
    <property type="molecule type" value="Genomic_DNA"/>
</dbReference>
<protein>
    <submittedName>
        <fullName evidence="3">Uncharacterized protein</fullName>
    </submittedName>
</protein>
<evidence type="ECO:0000313" key="4">
    <source>
        <dbReference type="Proteomes" id="UP000679789"/>
    </source>
</evidence>
<dbReference type="Proteomes" id="UP000676028">
    <property type="component" value="Unassembled WGS sequence"/>
</dbReference>
<reference evidence="3" key="1">
    <citation type="journal article" date="2021" name="Nat. Microbiol.">
        <title>Cell division in the archaeon Haloferax volcanii relies on two FtsZ proteins with distinct functions in division ring assembly and constriction.</title>
        <authorList>
            <person name="Liao Y."/>
            <person name="Ithurbide S."/>
            <person name="Evenhuis C."/>
            <person name="Loewe J."/>
            <person name="Duggin I.G."/>
        </authorList>
    </citation>
    <scope>NUCLEOTIDE SEQUENCE</scope>
    <source>
        <strain evidence="3">ID112 - delta_ftsZ1_delta_ftsZ2</strain>
        <strain evidence="1">ID76 - delta_ftsZ1</strain>
        <strain evidence="2">ID77 - delta_ftsZ2</strain>
    </source>
</reference>